<gene>
    <name evidence="3" type="ORF">BN36_NA74720</name>
</gene>
<dbReference type="AlphaFoldDB" id="A0A1E1J8N8"/>
<feature type="region of interest" description="Disordered" evidence="1">
    <location>
        <begin position="1"/>
        <end position="36"/>
    </location>
</feature>
<feature type="compositionally biased region" description="Low complexity" evidence="1">
    <location>
        <begin position="18"/>
        <end position="27"/>
    </location>
</feature>
<dbReference type="InterPro" id="IPR043519">
    <property type="entry name" value="NT_sf"/>
</dbReference>
<feature type="domain" description="Poly(A) RNA polymerase mitochondrial-like central palm" evidence="2">
    <location>
        <begin position="84"/>
        <end position="238"/>
    </location>
</feature>
<organism evidence="3">
    <name type="scientific">Leishmania guyanensis</name>
    <dbReference type="NCBI Taxonomy" id="5670"/>
    <lineage>
        <taxon>Eukaryota</taxon>
        <taxon>Discoba</taxon>
        <taxon>Euglenozoa</taxon>
        <taxon>Kinetoplastea</taxon>
        <taxon>Metakinetoplastina</taxon>
        <taxon>Trypanosomatida</taxon>
        <taxon>Trypanosomatidae</taxon>
        <taxon>Leishmaniinae</taxon>
        <taxon>Leishmania</taxon>
        <taxon>Leishmania guyanensis species complex</taxon>
    </lineage>
</organism>
<dbReference type="SUPFAM" id="SSF81301">
    <property type="entry name" value="Nucleotidyltransferase"/>
    <property type="match status" value="1"/>
</dbReference>
<evidence type="ECO:0000313" key="3">
    <source>
        <dbReference type="EMBL" id="CCM19989.1"/>
    </source>
</evidence>
<dbReference type="GO" id="GO:0005739">
    <property type="term" value="C:mitochondrion"/>
    <property type="evidence" value="ECO:0007669"/>
    <property type="project" value="UniProtKB-ARBA"/>
</dbReference>
<name>A0A1E1J8N8_LEIGU</name>
<dbReference type="Pfam" id="PF22600">
    <property type="entry name" value="MTPAP-like_central"/>
    <property type="match status" value="1"/>
</dbReference>
<protein>
    <recommendedName>
        <fullName evidence="2">Poly(A) RNA polymerase mitochondrial-like central palm domain-containing protein</fullName>
    </recommendedName>
</protein>
<evidence type="ECO:0000256" key="1">
    <source>
        <dbReference type="SAM" id="MobiDB-lite"/>
    </source>
</evidence>
<sequence length="254" mass="28250">MTPPSLVIDENTRGQGRGQAARSGSQQNRHSWEDDSGCPADSAYIALTSAQLHRWPPPSFPGVRLPAWCWSASATVYPLSEDDLLGFFHYLQLTSQKAARARLFDYVQTCMAEVWGPCKAGSKPRAIAQVMLYGSYALGISHPRSDIDLVLTLPAEERKDTARFAVKRSGCGDLVPAVPMAFKERQTLCLERLHDLAEQLWKSASFPQLEVEIHGQCYVTRIHLRDMTCNGVSCDINSSFVSARVARIVARRRL</sequence>
<dbReference type="EMBL" id="CALQ01001928">
    <property type="protein sequence ID" value="CCM19989.1"/>
    <property type="molecule type" value="Genomic_DNA"/>
</dbReference>
<dbReference type="InterPro" id="IPR054708">
    <property type="entry name" value="MTPAP-like_central"/>
</dbReference>
<dbReference type="Gene3D" id="3.30.460.10">
    <property type="entry name" value="Beta Polymerase, domain 2"/>
    <property type="match status" value="1"/>
</dbReference>
<accession>A0A1E1J8N8</accession>
<evidence type="ECO:0000259" key="2">
    <source>
        <dbReference type="Pfam" id="PF22600"/>
    </source>
</evidence>
<proteinExistence type="predicted"/>
<reference evidence="3" key="1">
    <citation type="submission" date="2012-08" db="EMBL/GenBank/DDBJ databases">
        <title>Comparative genomics of metastatic and non-metastatic Leishmania guyanensis provides insights into polygenic factors involved in Leishmania RNA virus infection.</title>
        <authorList>
            <person name="Smith D."/>
            <person name="Hertz-Fowler C."/>
            <person name="Martin R."/>
            <person name="Dickens N."/>
            <person name="Fasel N."/>
            <person name="Falquet L."/>
            <person name="Beverley S."/>
            <person name="Zangger H."/>
            <person name="Calderon-Copete S."/>
            <person name="Mottram J."/>
            <person name="Xenarios I."/>
        </authorList>
    </citation>
    <scope>NUCLEOTIDE SEQUENCE</scope>
    <source>
        <strain evidence="3">MHOM/BR/75/M4147/SSU:IR2SAT-LUC</strain>
    </source>
</reference>